<proteinExistence type="predicted"/>
<name>A0A699YPL2_HAELA</name>
<accession>A0A699YPL2</accession>
<dbReference type="EMBL" id="BLLF01000256">
    <property type="protein sequence ID" value="GFH09718.1"/>
    <property type="molecule type" value="Genomic_DNA"/>
</dbReference>
<reference evidence="1 2" key="1">
    <citation type="submission" date="2020-02" db="EMBL/GenBank/DDBJ databases">
        <title>Draft genome sequence of Haematococcus lacustris strain NIES-144.</title>
        <authorList>
            <person name="Morimoto D."/>
            <person name="Nakagawa S."/>
            <person name="Yoshida T."/>
            <person name="Sawayama S."/>
        </authorList>
    </citation>
    <scope>NUCLEOTIDE SEQUENCE [LARGE SCALE GENOMIC DNA]</scope>
    <source>
        <strain evidence="1 2">NIES-144</strain>
    </source>
</reference>
<evidence type="ECO:0000313" key="2">
    <source>
        <dbReference type="Proteomes" id="UP000485058"/>
    </source>
</evidence>
<dbReference type="AlphaFoldDB" id="A0A699YPL2"/>
<dbReference type="Proteomes" id="UP000485058">
    <property type="component" value="Unassembled WGS sequence"/>
</dbReference>
<keyword evidence="2" id="KW-1185">Reference proteome</keyword>
<evidence type="ECO:0000313" key="1">
    <source>
        <dbReference type="EMBL" id="GFH09718.1"/>
    </source>
</evidence>
<organism evidence="1 2">
    <name type="scientific">Haematococcus lacustris</name>
    <name type="common">Green alga</name>
    <name type="synonym">Haematococcus pluvialis</name>
    <dbReference type="NCBI Taxonomy" id="44745"/>
    <lineage>
        <taxon>Eukaryota</taxon>
        <taxon>Viridiplantae</taxon>
        <taxon>Chlorophyta</taxon>
        <taxon>core chlorophytes</taxon>
        <taxon>Chlorophyceae</taxon>
        <taxon>CS clade</taxon>
        <taxon>Chlamydomonadales</taxon>
        <taxon>Haematococcaceae</taxon>
        <taxon>Haematococcus</taxon>
    </lineage>
</organism>
<protein>
    <submittedName>
        <fullName evidence="1">Uncharacterized protein</fullName>
    </submittedName>
</protein>
<gene>
    <name evidence="1" type="ORF">HaLaN_04910</name>
</gene>
<sequence>MARKNVPSLFVAQRLLSATPSNSTLSTHAFVHYWGSRLRALKRVAASITASSSAGAVAYISPLVPHKGLHLSRIRSTR</sequence>
<comment type="caution">
    <text evidence="1">The sequence shown here is derived from an EMBL/GenBank/DDBJ whole genome shotgun (WGS) entry which is preliminary data.</text>
</comment>